<reference evidence="2 3" key="1">
    <citation type="journal article" date="2020" name="Nature">
        <title>Six reference-quality genomes reveal evolution of bat adaptations.</title>
        <authorList>
            <person name="Jebb D."/>
            <person name="Huang Z."/>
            <person name="Pippel M."/>
            <person name="Hughes G.M."/>
            <person name="Lavrichenko K."/>
            <person name="Devanna P."/>
            <person name="Winkler S."/>
            <person name="Jermiin L.S."/>
            <person name="Skirmuntt E.C."/>
            <person name="Katzourakis A."/>
            <person name="Burkitt-Gray L."/>
            <person name="Ray D.A."/>
            <person name="Sullivan K.A.M."/>
            <person name="Roscito J.G."/>
            <person name="Kirilenko B.M."/>
            <person name="Davalos L.M."/>
            <person name="Corthals A.P."/>
            <person name="Power M.L."/>
            <person name="Jones G."/>
            <person name="Ransome R.D."/>
            <person name="Dechmann D.K.N."/>
            <person name="Locatelli A.G."/>
            <person name="Puechmaille S.J."/>
            <person name="Fedrigo O."/>
            <person name="Jarvis E.D."/>
            <person name="Hiller M."/>
            <person name="Vernes S.C."/>
            <person name="Myers E.W."/>
            <person name="Teeling E.C."/>
        </authorList>
    </citation>
    <scope>NUCLEOTIDE SEQUENCE [LARGE SCALE GENOMIC DNA]</scope>
    <source>
        <strain evidence="2">MRouAeg1</strain>
        <tissue evidence="2">Muscle</tissue>
    </source>
</reference>
<feature type="compositionally biased region" description="Basic and acidic residues" evidence="1">
    <location>
        <begin position="140"/>
        <end position="149"/>
    </location>
</feature>
<feature type="compositionally biased region" description="Low complexity" evidence="1">
    <location>
        <begin position="201"/>
        <end position="214"/>
    </location>
</feature>
<gene>
    <name evidence="2" type="ORF">HJG63_012379</name>
</gene>
<keyword evidence="3" id="KW-1185">Reference proteome</keyword>
<feature type="region of interest" description="Disordered" evidence="1">
    <location>
        <begin position="22"/>
        <end position="116"/>
    </location>
</feature>
<accession>A0A7J8F0T4</accession>
<dbReference type="EMBL" id="JACASE010000008">
    <property type="protein sequence ID" value="KAF6441236.1"/>
    <property type="molecule type" value="Genomic_DNA"/>
</dbReference>
<feature type="region of interest" description="Disordered" evidence="1">
    <location>
        <begin position="137"/>
        <end position="215"/>
    </location>
</feature>
<dbReference type="AlphaFoldDB" id="A0A7J8F0T4"/>
<evidence type="ECO:0000256" key="1">
    <source>
        <dbReference type="SAM" id="MobiDB-lite"/>
    </source>
</evidence>
<comment type="caution">
    <text evidence="2">The sequence shown here is derived from an EMBL/GenBank/DDBJ whole genome shotgun (WGS) entry which is preliminary data.</text>
</comment>
<protein>
    <submittedName>
        <fullName evidence="2">Uncharacterized protein</fullName>
    </submittedName>
</protein>
<organism evidence="2 3">
    <name type="scientific">Rousettus aegyptiacus</name>
    <name type="common">Egyptian fruit bat</name>
    <name type="synonym">Pteropus aegyptiacus</name>
    <dbReference type="NCBI Taxonomy" id="9407"/>
    <lineage>
        <taxon>Eukaryota</taxon>
        <taxon>Metazoa</taxon>
        <taxon>Chordata</taxon>
        <taxon>Craniata</taxon>
        <taxon>Vertebrata</taxon>
        <taxon>Euteleostomi</taxon>
        <taxon>Mammalia</taxon>
        <taxon>Eutheria</taxon>
        <taxon>Laurasiatheria</taxon>
        <taxon>Chiroptera</taxon>
        <taxon>Yinpterochiroptera</taxon>
        <taxon>Pteropodoidea</taxon>
        <taxon>Pteropodidae</taxon>
        <taxon>Rousettinae</taxon>
        <taxon>Rousettus</taxon>
    </lineage>
</organism>
<proteinExistence type="predicted"/>
<evidence type="ECO:0000313" key="2">
    <source>
        <dbReference type="EMBL" id="KAF6441236.1"/>
    </source>
</evidence>
<dbReference type="Proteomes" id="UP000593571">
    <property type="component" value="Unassembled WGS sequence"/>
</dbReference>
<evidence type="ECO:0000313" key="3">
    <source>
        <dbReference type="Proteomes" id="UP000593571"/>
    </source>
</evidence>
<sequence>MDERSSKSLPLRSAGLVLAHGGPTAAAATCGRRDQSTAGSLRRHGAGAPTRSPEVRRALKRARGPKARCPAVRLGRRTAWPREAAAGTPFPLRAPSLPPVPLASSASAARGSDRPGLGLVPQCSGLPSIICIAQRPRAAASKDWKADSRRSHRGGTRILPGPGTEGAATAPNRRRSGSTEAGPLAPRLRSPKPSSQRRENTAPSRTPRTSRTAAIALMPEAKCAAGPATGVYMPSPGMGGCHQRPQTG</sequence>
<name>A0A7J8F0T4_ROUAE</name>